<organism evidence="2 3">
    <name type="scientific">Penicillium subrubescens</name>
    <dbReference type="NCBI Taxonomy" id="1316194"/>
    <lineage>
        <taxon>Eukaryota</taxon>
        <taxon>Fungi</taxon>
        <taxon>Dikarya</taxon>
        <taxon>Ascomycota</taxon>
        <taxon>Pezizomycotina</taxon>
        <taxon>Eurotiomycetes</taxon>
        <taxon>Eurotiomycetidae</taxon>
        <taxon>Eurotiales</taxon>
        <taxon>Aspergillaceae</taxon>
        <taxon>Penicillium</taxon>
    </lineage>
</organism>
<accession>A0A1Q5UAN2</accession>
<evidence type="ECO:0000259" key="1">
    <source>
        <dbReference type="Pfam" id="PF00078"/>
    </source>
</evidence>
<comment type="caution">
    <text evidence="2">The sequence shown here is derived from an EMBL/GenBank/DDBJ whole genome shotgun (WGS) entry which is preliminary data.</text>
</comment>
<evidence type="ECO:0000313" key="2">
    <source>
        <dbReference type="EMBL" id="OKP09529.1"/>
    </source>
</evidence>
<feature type="domain" description="Reverse transcriptase" evidence="1">
    <location>
        <begin position="89"/>
        <end position="193"/>
    </location>
</feature>
<dbReference type="SUPFAM" id="SSF56672">
    <property type="entry name" value="DNA/RNA polymerases"/>
    <property type="match status" value="1"/>
</dbReference>
<proteinExistence type="predicted"/>
<gene>
    <name evidence="2" type="ORF">PENSUB_5120</name>
</gene>
<protein>
    <recommendedName>
        <fullName evidence="1">Reverse transcriptase domain-containing protein</fullName>
    </recommendedName>
</protein>
<dbReference type="EMBL" id="MNBE01000505">
    <property type="protein sequence ID" value="OKP09529.1"/>
    <property type="molecule type" value="Genomic_DNA"/>
</dbReference>
<dbReference type="Proteomes" id="UP000186955">
    <property type="component" value="Unassembled WGS sequence"/>
</dbReference>
<sequence>MDQPHEDPRAQVPPELPWPPVTELEIRRSLKTAKSSTAPGEDGLPTLVWKHLWKHLGKLITRIFTASIDLGHHPKRWRGAKIVVLRKPGKPDYSVPGAYRPISLLNTLGKLLEAVIARRLSYLAEKHGLLPDTQFGGRPGRTTEQALLVLSNAVDQAWYKLGVVTLIAFDQKGAFNGVNKISLDARLRAKGIPAATRK</sequence>
<dbReference type="STRING" id="1316194.A0A1Q5UAN2"/>
<reference evidence="2 3" key="1">
    <citation type="submission" date="2016-10" db="EMBL/GenBank/DDBJ databases">
        <title>Genome sequence of the ascomycete fungus Penicillium subrubescens.</title>
        <authorList>
            <person name="De Vries R.P."/>
            <person name="Peng M."/>
            <person name="Dilokpimol A."/>
            <person name="Hilden K."/>
            <person name="Makela M.R."/>
            <person name="Grigoriev I."/>
            <person name="Riley R."/>
            <person name="Granchi Z."/>
        </authorList>
    </citation>
    <scope>NUCLEOTIDE SEQUENCE [LARGE SCALE GENOMIC DNA]</scope>
    <source>
        <strain evidence="2 3">CBS 132785</strain>
    </source>
</reference>
<dbReference type="Pfam" id="PF00078">
    <property type="entry name" value="RVT_1"/>
    <property type="match status" value="1"/>
</dbReference>
<dbReference type="PANTHER" id="PTHR33481">
    <property type="entry name" value="REVERSE TRANSCRIPTASE"/>
    <property type="match status" value="1"/>
</dbReference>
<dbReference type="InterPro" id="IPR000477">
    <property type="entry name" value="RT_dom"/>
</dbReference>
<keyword evidence="3" id="KW-1185">Reference proteome</keyword>
<evidence type="ECO:0000313" key="3">
    <source>
        <dbReference type="Proteomes" id="UP000186955"/>
    </source>
</evidence>
<dbReference type="InterPro" id="IPR043502">
    <property type="entry name" value="DNA/RNA_pol_sf"/>
</dbReference>
<dbReference type="PANTHER" id="PTHR33481:SF1">
    <property type="entry name" value="ENDONUCLEASE_EXONUCLEASE_PHOSPHATASE DOMAIN-CONTAINING PROTEIN-RELATED"/>
    <property type="match status" value="1"/>
</dbReference>
<dbReference type="AlphaFoldDB" id="A0A1Q5UAN2"/>
<name>A0A1Q5UAN2_9EURO</name>